<dbReference type="PROSITE" id="PS51257">
    <property type="entry name" value="PROKAR_LIPOPROTEIN"/>
    <property type="match status" value="1"/>
</dbReference>
<dbReference type="EMBL" id="JAEMWU010000001">
    <property type="protein sequence ID" value="MBN8206187.1"/>
    <property type="molecule type" value="Genomic_DNA"/>
</dbReference>
<sequence>MTTASHRLSVAAPLAVVATLALALTACAPTESPRTTPTDSSAPAPDDDKAMADALAERDAFLEEQQLPLDGSPLVAVTEAQKQLVAQARERAEAQGGTWTEREEWILLALGSDTCESGILNQHRIDAEFMMAMLSGSPLVQQLVPADATQSELGARLQGIAKTAVFAAGYMCPDDKAAWDAALQEAFPE</sequence>
<keyword evidence="2" id="KW-0732">Signal</keyword>
<gene>
    <name evidence="3" type="ORF">JF543_09455</name>
</gene>
<protein>
    <recommendedName>
        <fullName evidence="5">DUF732 domain-containing protein</fullName>
    </recommendedName>
</protein>
<feature type="region of interest" description="Disordered" evidence="1">
    <location>
        <begin position="29"/>
        <end position="48"/>
    </location>
</feature>
<dbReference type="AlphaFoldDB" id="A0A939DWB3"/>
<proteinExistence type="predicted"/>
<accession>A0A939DWB3</accession>
<evidence type="ECO:0000256" key="1">
    <source>
        <dbReference type="SAM" id="MobiDB-lite"/>
    </source>
</evidence>
<dbReference type="RefSeq" id="WP_206823862.1">
    <property type="nucleotide sequence ID" value="NZ_JAEMWU010000001.1"/>
</dbReference>
<name>A0A939DWB3_9MICO</name>
<organism evidence="3 4">
    <name type="scientific">Microbacterium esteraromaticum</name>
    <dbReference type="NCBI Taxonomy" id="57043"/>
    <lineage>
        <taxon>Bacteria</taxon>
        <taxon>Bacillati</taxon>
        <taxon>Actinomycetota</taxon>
        <taxon>Actinomycetes</taxon>
        <taxon>Micrococcales</taxon>
        <taxon>Microbacteriaceae</taxon>
        <taxon>Microbacterium</taxon>
    </lineage>
</organism>
<feature type="chain" id="PRO_5038361484" description="DUF732 domain-containing protein" evidence="2">
    <location>
        <begin position="24"/>
        <end position="189"/>
    </location>
</feature>
<evidence type="ECO:0000313" key="4">
    <source>
        <dbReference type="Proteomes" id="UP000664385"/>
    </source>
</evidence>
<dbReference type="Proteomes" id="UP000664385">
    <property type="component" value="Unassembled WGS sequence"/>
</dbReference>
<comment type="caution">
    <text evidence="3">The sequence shown here is derived from an EMBL/GenBank/DDBJ whole genome shotgun (WGS) entry which is preliminary data.</text>
</comment>
<feature type="compositionally biased region" description="Low complexity" evidence="1">
    <location>
        <begin position="29"/>
        <end position="44"/>
    </location>
</feature>
<evidence type="ECO:0000313" key="3">
    <source>
        <dbReference type="EMBL" id="MBN8206187.1"/>
    </source>
</evidence>
<reference evidence="3" key="1">
    <citation type="submission" date="2020-12" db="EMBL/GenBank/DDBJ databases">
        <title>PHA producing bacteria isolated from mangrove.</title>
        <authorList>
            <person name="Zheng W."/>
            <person name="Yu S."/>
            <person name="Huang Y."/>
        </authorList>
    </citation>
    <scope>NUCLEOTIDE SEQUENCE</scope>
    <source>
        <strain evidence="3">GN8-5</strain>
    </source>
</reference>
<feature type="signal peptide" evidence="2">
    <location>
        <begin position="1"/>
        <end position="23"/>
    </location>
</feature>
<evidence type="ECO:0000256" key="2">
    <source>
        <dbReference type="SAM" id="SignalP"/>
    </source>
</evidence>
<evidence type="ECO:0008006" key="5">
    <source>
        <dbReference type="Google" id="ProtNLM"/>
    </source>
</evidence>